<evidence type="ECO:0000259" key="1">
    <source>
        <dbReference type="Pfam" id="PF12697"/>
    </source>
</evidence>
<dbReference type="PRINTS" id="PR00111">
    <property type="entry name" value="ABHYDROLASE"/>
</dbReference>
<dbReference type="Pfam" id="PF12697">
    <property type="entry name" value="Abhydrolase_6"/>
    <property type="match status" value="1"/>
</dbReference>
<feature type="domain" description="AB hydrolase-1" evidence="1">
    <location>
        <begin position="34"/>
        <end position="222"/>
    </location>
</feature>
<name>A0A2C9D8I2_9HYPH</name>
<dbReference type="InterPro" id="IPR029058">
    <property type="entry name" value="AB_hydrolase_fold"/>
</dbReference>
<dbReference type="EMBL" id="LT960614">
    <property type="protein sequence ID" value="SON56489.1"/>
    <property type="molecule type" value="Genomic_DNA"/>
</dbReference>
<protein>
    <submittedName>
        <fullName evidence="2">2-hydroxy-6-oxononadienedioate/2-hydroxy-6-oxononatrienedioate hydrolase</fullName>
        <ecNumber evidence="2">3.7.1.14</ecNumber>
    </submittedName>
</protein>
<reference evidence="3" key="1">
    <citation type="submission" date="2017-09" db="EMBL/GenBank/DDBJ databases">
        <title>Genome sequence of Nannocystis excedens DSM 71.</title>
        <authorList>
            <person name="Blom J."/>
        </authorList>
    </citation>
    <scope>NUCLEOTIDE SEQUENCE [LARGE SCALE GENOMIC DNA]</scope>
    <source>
        <strain evidence="3">type strain: E19</strain>
    </source>
</reference>
<dbReference type="KEGG" id="hdi:HDIA_2948"/>
<dbReference type="AlphaFoldDB" id="A0A2C9D8I2"/>
<dbReference type="InterPro" id="IPR050471">
    <property type="entry name" value="AB_hydrolase"/>
</dbReference>
<accession>A0A2C9D8I2</accession>
<dbReference type="Proteomes" id="UP000223606">
    <property type="component" value="Chromosome 1"/>
</dbReference>
<dbReference type="GO" id="GO:0016787">
    <property type="term" value="F:hydrolase activity"/>
    <property type="evidence" value="ECO:0007669"/>
    <property type="project" value="UniProtKB-KW"/>
</dbReference>
<dbReference type="RefSeq" id="WP_099556866.1">
    <property type="nucleotide sequence ID" value="NZ_LT960614.1"/>
</dbReference>
<dbReference type="EC" id="3.7.1.14" evidence="2"/>
<dbReference type="PANTHER" id="PTHR43433:SF4">
    <property type="entry name" value="NON-HEME CHLOROPEROXIDASE-RELATED"/>
    <property type="match status" value="1"/>
</dbReference>
<evidence type="ECO:0000313" key="2">
    <source>
        <dbReference type="EMBL" id="SON56489.1"/>
    </source>
</evidence>
<dbReference type="PANTHER" id="PTHR43433">
    <property type="entry name" value="HYDROLASE, ALPHA/BETA FOLD FAMILY PROTEIN"/>
    <property type="match status" value="1"/>
</dbReference>
<dbReference type="OrthoDB" id="5491135at2"/>
<proteinExistence type="predicted"/>
<organism evidence="2 3">
    <name type="scientific">Hartmannibacter diazotrophicus</name>
    <dbReference type="NCBI Taxonomy" id="1482074"/>
    <lineage>
        <taxon>Bacteria</taxon>
        <taxon>Pseudomonadati</taxon>
        <taxon>Pseudomonadota</taxon>
        <taxon>Alphaproteobacteria</taxon>
        <taxon>Hyphomicrobiales</taxon>
        <taxon>Pleomorphomonadaceae</taxon>
        <taxon>Hartmannibacter</taxon>
    </lineage>
</organism>
<dbReference type="InterPro" id="IPR000073">
    <property type="entry name" value="AB_hydrolase_1"/>
</dbReference>
<dbReference type="SUPFAM" id="SSF53474">
    <property type="entry name" value="alpha/beta-Hydrolases"/>
    <property type="match status" value="1"/>
</dbReference>
<keyword evidence="3" id="KW-1185">Reference proteome</keyword>
<keyword evidence="2" id="KW-0378">Hydrolase</keyword>
<dbReference type="Gene3D" id="3.40.50.1820">
    <property type="entry name" value="alpha/beta hydrolase"/>
    <property type="match status" value="1"/>
</dbReference>
<gene>
    <name evidence="2" type="primary">mhpC_1</name>
    <name evidence="2" type="ORF">HDIA_2948</name>
</gene>
<evidence type="ECO:0000313" key="3">
    <source>
        <dbReference type="Proteomes" id="UP000223606"/>
    </source>
</evidence>
<sequence>MFHKPVVFVPGLNCTEDLFAPQMAALSDSQAVSVAEHSTHDEIGALAGAILGFAPETFALVGLSMGGYIALEIMRQAPDRVEKLVLMDTSARGDTQEAAERRHRLIALAQAGRFAQVPDLQIPMLLGKAAQAGMALPALVRRMALATGADNFVRQQKAILSRPDSRPTLATIRCPTLVIVGEEDQITPVEVAREIASGIAGADLAVISGSGHLSSIEAPEETTAKIAAFLDRP</sequence>